<feature type="binding site" evidence="3">
    <location>
        <position position="124"/>
    </location>
    <ligand>
        <name>substrate</name>
    </ligand>
</feature>
<keyword evidence="3" id="KW-0479">Metal-binding</keyword>
<organism evidence="5 6">
    <name type="scientific">Lichenicoccus roseus</name>
    <dbReference type="NCBI Taxonomy" id="2683649"/>
    <lineage>
        <taxon>Bacteria</taxon>
        <taxon>Pseudomonadati</taxon>
        <taxon>Pseudomonadota</taxon>
        <taxon>Alphaproteobacteria</taxon>
        <taxon>Acetobacterales</taxon>
        <taxon>Acetobacteraceae</taxon>
        <taxon>Lichenicoccus</taxon>
    </lineage>
</organism>
<dbReference type="RefSeq" id="WP_138324033.1">
    <property type="nucleotide sequence ID" value="NZ_VCDI01000001.1"/>
</dbReference>
<feature type="domain" description="SMP-30/Gluconolactonase/LRE-like region" evidence="4">
    <location>
        <begin position="19"/>
        <end position="260"/>
    </location>
</feature>
<name>A0A5R9J840_9PROT</name>
<keyword evidence="6" id="KW-1185">Reference proteome</keyword>
<comment type="caution">
    <text evidence="5">The sequence shown here is derived from an EMBL/GenBank/DDBJ whole genome shotgun (WGS) entry which is preliminary data.</text>
</comment>
<gene>
    <name evidence="5" type="ORF">FE263_00655</name>
</gene>
<evidence type="ECO:0000256" key="3">
    <source>
        <dbReference type="PIRSR" id="PIRSR605511-2"/>
    </source>
</evidence>
<evidence type="ECO:0000256" key="2">
    <source>
        <dbReference type="PIRSR" id="PIRSR605511-1"/>
    </source>
</evidence>
<dbReference type="EMBL" id="VCDI01000001">
    <property type="protein sequence ID" value="TLU73780.1"/>
    <property type="molecule type" value="Genomic_DNA"/>
</dbReference>
<comment type="similarity">
    <text evidence="1">Belongs to the SMP-30/CGR1 family.</text>
</comment>
<dbReference type="AlphaFoldDB" id="A0A5R9J840"/>
<dbReference type="Proteomes" id="UP000305654">
    <property type="component" value="Unassembled WGS sequence"/>
</dbReference>
<feature type="binding site" evidence="3">
    <location>
        <position position="106"/>
    </location>
    <ligand>
        <name>substrate</name>
    </ligand>
</feature>
<feature type="active site" description="Proton donor/acceptor" evidence="2">
    <location>
        <position position="202"/>
    </location>
</feature>
<dbReference type="PANTHER" id="PTHR10907:SF47">
    <property type="entry name" value="REGUCALCIN"/>
    <property type="match status" value="1"/>
</dbReference>
<dbReference type="GO" id="GO:0005509">
    <property type="term" value="F:calcium ion binding"/>
    <property type="evidence" value="ECO:0007669"/>
    <property type="project" value="TreeGrafter"/>
</dbReference>
<evidence type="ECO:0000256" key="1">
    <source>
        <dbReference type="ARBA" id="ARBA00008853"/>
    </source>
</evidence>
<dbReference type="SUPFAM" id="SSF63829">
    <property type="entry name" value="Calcium-dependent phosphotriesterase"/>
    <property type="match status" value="1"/>
</dbReference>
<dbReference type="InterPro" id="IPR011042">
    <property type="entry name" value="6-blade_b-propeller_TolB-like"/>
</dbReference>
<dbReference type="PRINTS" id="PR01790">
    <property type="entry name" value="SMP30FAMILY"/>
</dbReference>
<proteinExistence type="inferred from homology"/>
<dbReference type="PANTHER" id="PTHR10907">
    <property type="entry name" value="REGUCALCIN"/>
    <property type="match status" value="1"/>
</dbReference>
<evidence type="ECO:0000259" key="4">
    <source>
        <dbReference type="Pfam" id="PF08450"/>
    </source>
</evidence>
<protein>
    <submittedName>
        <fullName evidence="5">SMP-30/gluconolactonase/LRE family protein</fullName>
    </submittedName>
</protein>
<dbReference type="InterPro" id="IPR013658">
    <property type="entry name" value="SGL"/>
</dbReference>
<reference evidence="5 6" key="1">
    <citation type="submission" date="2019-05" db="EMBL/GenBank/DDBJ databases">
        <authorList>
            <person name="Pankratov T."/>
            <person name="Grouzdev D."/>
        </authorList>
    </citation>
    <scope>NUCLEOTIDE SEQUENCE [LARGE SCALE GENOMIC DNA]</scope>
    <source>
        <strain evidence="5 6">KEBCLARHB70R</strain>
    </source>
</reference>
<dbReference type="Pfam" id="PF08450">
    <property type="entry name" value="SGL"/>
    <property type="match status" value="1"/>
</dbReference>
<feature type="binding site" evidence="3">
    <location>
        <position position="21"/>
    </location>
    <ligand>
        <name>a divalent metal cation</name>
        <dbReference type="ChEBI" id="CHEBI:60240"/>
    </ligand>
</feature>
<dbReference type="GO" id="GO:0019853">
    <property type="term" value="P:L-ascorbic acid biosynthetic process"/>
    <property type="evidence" value="ECO:0007669"/>
    <property type="project" value="TreeGrafter"/>
</dbReference>
<feature type="binding site" evidence="3">
    <location>
        <position position="152"/>
    </location>
    <ligand>
        <name>a divalent metal cation</name>
        <dbReference type="ChEBI" id="CHEBI:60240"/>
    </ligand>
</feature>
<keyword evidence="3" id="KW-0862">Zinc</keyword>
<sequence>MSDSLGAPVEVALEAHDLLGESPFWDAADQALVWVDIYGRRIHRLHPATGAVRSLAMPDRVATAIPRARGGMLVALSRSLHMLDEAGGLGAPFFTLDAGETGIRFNDARTDRHGRLWIGTMNEDGDAPTGALYRIDADLSVSSVEHGIAISNGIGFSPDGTRFYFADTPERIIRAYDLDDADGRIANRHDLITIDGDSAYPDGSTVDADGFIWNAQWEGSRVVRYSPDGHIDRVIELPVSRPTCCVFGGEALGTLYVTSACMELSGATLRAQPLAGSLFRIETGTTGIACSRFAG</sequence>
<evidence type="ECO:0000313" key="5">
    <source>
        <dbReference type="EMBL" id="TLU73780.1"/>
    </source>
</evidence>
<feature type="binding site" evidence="3">
    <location>
        <position position="104"/>
    </location>
    <ligand>
        <name>substrate</name>
    </ligand>
</feature>
<dbReference type="Gene3D" id="2.120.10.30">
    <property type="entry name" value="TolB, C-terminal domain"/>
    <property type="match status" value="1"/>
</dbReference>
<dbReference type="InterPro" id="IPR005511">
    <property type="entry name" value="SMP-30"/>
</dbReference>
<dbReference type="GO" id="GO:0004341">
    <property type="term" value="F:gluconolactonase activity"/>
    <property type="evidence" value="ECO:0007669"/>
    <property type="project" value="TreeGrafter"/>
</dbReference>
<dbReference type="OrthoDB" id="2633250at2"/>
<accession>A0A5R9J840</accession>
<feature type="binding site" evidence="3">
    <location>
        <position position="202"/>
    </location>
    <ligand>
        <name>a divalent metal cation</name>
        <dbReference type="ChEBI" id="CHEBI:60240"/>
    </ligand>
</feature>
<evidence type="ECO:0000313" key="6">
    <source>
        <dbReference type="Proteomes" id="UP000305654"/>
    </source>
</evidence>
<comment type="cofactor">
    <cofactor evidence="3">
        <name>Zn(2+)</name>
        <dbReference type="ChEBI" id="CHEBI:29105"/>
    </cofactor>
    <text evidence="3">Binds 1 divalent metal cation per subunit.</text>
</comment>